<dbReference type="SUPFAM" id="SSF141371">
    <property type="entry name" value="PilZ domain-like"/>
    <property type="match status" value="1"/>
</dbReference>
<dbReference type="Proteomes" id="UP001055125">
    <property type="component" value="Unassembled WGS sequence"/>
</dbReference>
<dbReference type="Pfam" id="PF07238">
    <property type="entry name" value="PilZ"/>
    <property type="match status" value="1"/>
</dbReference>
<dbReference type="EMBL" id="BPQP01000048">
    <property type="protein sequence ID" value="GJD95875.1"/>
    <property type="molecule type" value="Genomic_DNA"/>
</dbReference>
<proteinExistence type="predicted"/>
<sequence>MAERRRVQRQPCDLPARIFVPGSSKPIKCNITDISTRGSFVRTNAHDFIPPNFDLAIGLSNLPRACRIARYEADGLGVEFLDPVRREVEEILVEYAFKEELVFEALSPSLTGDATMTRVRLRQTVDALMELIERRHAMSWQHADAA</sequence>
<protein>
    <recommendedName>
        <fullName evidence="1">PilZ domain-containing protein</fullName>
    </recommendedName>
</protein>
<accession>A0ABQ4RZP9</accession>
<organism evidence="2 3">
    <name type="scientific">Methylobacterium iners</name>
    <dbReference type="NCBI Taxonomy" id="418707"/>
    <lineage>
        <taxon>Bacteria</taxon>
        <taxon>Pseudomonadati</taxon>
        <taxon>Pseudomonadota</taxon>
        <taxon>Alphaproteobacteria</taxon>
        <taxon>Hyphomicrobiales</taxon>
        <taxon>Methylobacteriaceae</taxon>
        <taxon>Methylobacterium</taxon>
    </lineage>
</organism>
<gene>
    <name evidence="2" type="ORF">OCOJLMKI_3091</name>
</gene>
<name>A0ABQ4RZP9_9HYPH</name>
<reference evidence="2" key="1">
    <citation type="journal article" date="2021" name="Front. Microbiol.">
        <title>Comprehensive Comparative Genomics and Phenotyping of Methylobacterium Species.</title>
        <authorList>
            <person name="Alessa O."/>
            <person name="Ogura Y."/>
            <person name="Fujitani Y."/>
            <person name="Takami H."/>
            <person name="Hayashi T."/>
            <person name="Sahin N."/>
            <person name="Tani A."/>
        </authorList>
    </citation>
    <scope>NUCLEOTIDE SEQUENCE</scope>
    <source>
        <strain evidence="2">DSM 19015</strain>
    </source>
</reference>
<evidence type="ECO:0000313" key="3">
    <source>
        <dbReference type="Proteomes" id="UP001055125"/>
    </source>
</evidence>
<dbReference type="Gene3D" id="2.40.10.220">
    <property type="entry name" value="predicted glycosyltransferase like domains"/>
    <property type="match status" value="1"/>
</dbReference>
<keyword evidence="3" id="KW-1185">Reference proteome</keyword>
<evidence type="ECO:0000313" key="2">
    <source>
        <dbReference type="EMBL" id="GJD95875.1"/>
    </source>
</evidence>
<dbReference type="RefSeq" id="WP_238245009.1">
    <property type="nucleotide sequence ID" value="NZ_BPQP01000048.1"/>
</dbReference>
<dbReference type="InterPro" id="IPR009875">
    <property type="entry name" value="PilZ_domain"/>
</dbReference>
<comment type="caution">
    <text evidence="2">The sequence shown here is derived from an EMBL/GenBank/DDBJ whole genome shotgun (WGS) entry which is preliminary data.</text>
</comment>
<evidence type="ECO:0000259" key="1">
    <source>
        <dbReference type="Pfam" id="PF07238"/>
    </source>
</evidence>
<reference evidence="2" key="2">
    <citation type="submission" date="2021-08" db="EMBL/GenBank/DDBJ databases">
        <authorList>
            <person name="Tani A."/>
            <person name="Ola A."/>
            <person name="Ogura Y."/>
            <person name="Katsura K."/>
            <person name="Hayashi T."/>
        </authorList>
    </citation>
    <scope>NUCLEOTIDE SEQUENCE</scope>
    <source>
        <strain evidence="2">DSM 19015</strain>
    </source>
</reference>
<feature type="domain" description="PilZ" evidence="1">
    <location>
        <begin position="3"/>
        <end position="97"/>
    </location>
</feature>